<dbReference type="InterPro" id="IPR023535">
    <property type="entry name" value="TC-AMP_synthase"/>
</dbReference>
<evidence type="ECO:0000313" key="11">
    <source>
        <dbReference type="EMBL" id="RBP48902.1"/>
    </source>
</evidence>
<evidence type="ECO:0000256" key="1">
    <source>
        <dbReference type="ARBA" id="ARBA00004496"/>
    </source>
</evidence>
<dbReference type="NCBIfam" id="TIGR00057">
    <property type="entry name" value="L-threonylcarbamoyladenylate synthase"/>
    <property type="match status" value="1"/>
</dbReference>
<gene>
    <name evidence="9" type="primary">tsaC</name>
    <name evidence="11" type="ORF">DFR28_105241</name>
</gene>
<evidence type="ECO:0000259" key="10">
    <source>
        <dbReference type="PROSITE" id="PS51163"/>
    </source>
</evidence>
<keyword evidence="2 9" id="KW-0963">Cytoplasm</keyword>
<evidence type="ECO:0000256" key="9">
    <source>
        <dbReference type="HAMAP-Rule" id="MF_01852"/>
    </source>
</evidence>
<dbReference type="Gene3D" id="3.90.870.10">
    <property type="entry name" value="DHBP synthase"/>
    <property type="match status" value="1"/>
</dbReference>
<dbReference type="GO" id="GO:0061710">
    <property type="term" value="F:L-threonylcarbamoyladenylate synthase"/>
    <property type="evidence" value="ECO:0007669"/>
    <property type="project" value="UniProtKB-EC"/>
</dbReference>
<dbReference type="EC" id="2.7.7.87" evidence="9"/>
<dbReference type="PANTHER" id="PTHR17490:SF18">
    <property type="entry name" value="THREONYLCARBAMOYL-AMP SYNTHASE"/>
    <property type="match status" value="1"/>
</dbReference>
<dbReference type="OrthoDB" id="9814580at2"/>
<dbReference type="Pfam" id="PF01300">
    <property type="entry name" value="Sua5_yciO_yrdC"/>
    <property type="match status" value="1"/>
</dbReference>
<comment type="function">
    <text evidence="9">Required for the formation of a threonylcarbamoyl group on adenosine at position 37 (t(6)A37) in tRNAs that read codons beginning with adenine. Catalyzes the conversion of L-threonine, HCO(3)(-)/CO(2) and ATP to give threonylcarbamoyl-AMP (TC-AMP) as the acyladenylate intermediate, with the release of diphosphate.</text>
</comment>
<dbReference type="GO" id="GO:0005737">
    <property type="term" value="C:cytoplasm"/>
    <property type="evidence" value="ECO:0007669"/>
    <property type="project" value="UniProtKB-SubCell"/>
</dbReference>
<reference evidence="11 12" key="1">
    <citation type="submission" date="2018-06" db="EMBL/GenBank/DDBJ databases">
        <title>Genomic Encyclopedia of Type Strains, Phase IV (KMG-IV): sequencing the most valuable type-strain genomes for metagenomic binning, comparative biology and taxonomic classification.</title>
        <authorList>
            <person name="Goeker M."/>
        </authorList>
    </citation>
    <scope>NUCLEOTIDE SEQUENCE [LARGE SCALE GENOMIC DNA]</scope>
    <source>
        <strain evidence="11 12">DSM 24032</strain>
    </source>
</reference>
<comment type="catalytic activity">
    <reaction evidence="8 9">
        <text>L-threonine + hydrogencarbonate + ATP = L-threonylcarbamoyladenylate + diphosphate + H2O</text>
        <dbReference type="Rhea" id="RHEA:36407"/>
        <dbReference type="ChEBI" id="CHEBI:15377"/>
        <dbReference type="ChEBI" id="CHEBI:17544"/>
        <dbReference type="ChEBI" id="CHEBI:30616"/>
        <dbReference type="ChEBI" id="CHEBI:33019"/>
        <dbReference type="ChEBI" id="CHEBI:57926"/>
        <dbReference type="ChEBI" id="CHEBI:73682"/>
        <dbReference type="EC" id="2.7.7.87"/>
    </reaction>
</comment>
<keyword evidence="12" id="KW-1185">Reference proteome</keyword>
<dbReference type="InterPro" id="IPR050156">
    <property type="entry name" value="TC-AMP_synthase_SUA5"/>
</dbReference>
<evidence type="ECO:0000256" key="6">
    <source>
        <dbReference type="ARBA" id="ARBA00022741"/>
    </source>
</evidence>
<keyword evidence="3 9" id="KW-0808">Transferase</keyword>
<evidence type="ECO:0000256" key="8">
    <source>
        <dbReference type="ARBA" id="ARBA00048366"/>
    </source>
</evidence>
<dbReference type="HAMAP" id="MF_01852">
    <property type="entry name" value="TsaC"/>
    <property type="match status" value="1"/>
</dbReference>
<proteinExistence type="inferred from homology"/>
<dbReference type="InParanoid" id="A0A395JGI7"/>
<dbReference type="AlphaFoldDB" id="A0A395JGI7"/>
<dbReference type="EMBL" id="QNRT01000005">
    <property type="protein sequence ID" value="RBP48902.1"/>
    <property type="molecule type" value="Genomic_DNA"/>
</dbReference>
<name>A0A395JGI7_9GAMM</name>
<dbReference type="GO" id="GO:0000049">
    <property type="term" value="F:tRNA binding"/>
    <property type="evidence" value="ECO:0007669"/>
    <property type="project" value="TreeGrafter"/>
</dbReference>
<dbReference type="PANTHER" id="PTHR17490">
    <property type="entry name" value="SUA5"/>
    <property type="match status" value="1"/>
</dbReference>
<feature type="domain" description="YrdC-like" evidence="10">
    <location>
        <begin position="7"/>
        <end position="187"/>
    </location>
</feature>
<organism evidence="11 12">
    <name type="scientific">Arenicella xantha</name>
    <dbReference type="NCBI Taxonomy" id="644221"/>
    <lineage>
        <taxon>Bacteria</taxon>
        <taxon>Pseudomonadati</taxon>
        <taxon>Pseudomonadota</taxon>
        <taxon>Gammaproteobacteria</taxon>
        <taxon>Arenicellales</taxon>
        <taxon>Arenicellaceae</taxon>
        <taxon>Arenicella</taxon>
    </lineage>
</organism>
<sequence length="187" mass="20050">MSGSTEHDPIQLAAAIMRDGGVVAYPTEYCFGLGCDPRNQAAVMRLLAIKHRQPEQGVILIAANTQQVECYADLDALISKQQILDSWPGPNTWLLPARSSVPNWVKGRHTSIAMRIPGHDLSLKLCQEFGFPIVSTSANRHGSPALLSADAVLHELGAELDYIIDAPVGGATAASTIRDAISGQILR</sequence>
<dbReference type="GO" id="GO:0003725">
    <property type="term" value="F:double-stranded RNA binding"/>
    <property type="evidence" value="ECO:0007669"/>
    <property type="project" value="InterPro"/>
</dbReference>
<dbReference type="PROSITE" id="PS51163">
    <property type="entry name" value="YRDC"/>
    <property type="match status" value="1"/>
</dbReference>
<accession>A0A395JGI7</accession>
<keyword evidence="4 9" id="KW-0819">tRNA processing</keyword>
<dbReference type="SUPFAM" id="SSF55821">
    <property type="entry name" value="YrdC/RibB"/>
    <property type="match status" value="1"/>
</dbReference>
<evidence type="ECO:0000256" key="3">
    <source>
        <dbReference type="ARBA" id="ARBA00022679"/>
    </source>
</evidence>
<keyword evidence="7 9" id="KW-0067">ATP-binding</keyword>
<keyword evidence="5 9" id="KW-0548">Nucleotidyltransferase</keyword>
<comment type="caution">
    <text evidence="11">The sequence shown here is derived from an EMBL/GenBank/DDBJ whole genome shotgun (WGS) entry which is preliminary data.</text>
</comment>
<dbReference type="InterPro" id="IPR006070">
    <property type="entry name" value="Sua5-like_dom"/>
</dbReference>
<dbReference type="Proteomes" id="UP000253083">
    <property type="component" value="Unassembled WGS sequence"/>
</dbReference>
<protein>
    <recommendedName>
        <fullName evidence="9">Threonylcarbamoyl-AMP synthase</fullName>
        <shortName evidence="9">TC-AMP synthase</shortName>
        <ecNumber evidence="9">2.7.7.87</ecNumber>
    </recommendedName>
    <alternativeName>
        <fullName evidence="9">L-threonylcarbamoyladenylate synthase</fullName>
    </alternativeName>
    <alternativeName>
        <fullName evidence="9">t(6)A37 threonylcarbamoyladenosine biosynthesis protein TsaC</fullName>
    </alternativeName>
    <alternativeName>
        <fullName evidence="9">tRNA threonylcarbamoyladenosine biosynthesis protein TsaC</fullName>
    </alternativeName>
</protein>
<dbReference type="RefSeq" id="WP_113955491.1">
    <property type="nucleotide sequence ID" value="NZ_QNRT01000005.1"/>
</dbReference>
<dbReference type="GO" id="GO:0006450">
    <property type="term" value="P:regulation of translational fidelity"/>
    <property type="evidence" value="ECO:0007669"/>
    <property type="project" value="TreeGrafter"/>
</dbReference>
<evidence type="ECO:0000256" key="2">
    <source>
        <dbReference type="ARBA" id="ARBA00022490"/>
    </source>
</evidence>
<keyword evidence="6 9" id="KW-0547">Nucleotide-binding</keyword>
<dbReference type="FunCoup" id="A0A395JGI7">
    <property type="interactions" value="315"/>
</dbReference>
<comment type="subcellular location">
    <subcellularLocation>
        <location evidence="1 9">Cytoplasm</location>
    </subcellularLocation>
</comment>
<comment type="similarity">
    <text evidence="9">Belongs to the SUA5 family. TsaC subfamily.</text>
</comment>
<dbReference type="GO" id="GO:0005524">
    <property type="term" value="F:ATP binding"/>
    <property type="evidence" value="ECO:0007669"/>
    <property type="project" value="UniProtKB-UniRule"/>
</dbReference>
<evidence type="ECO:0000256" key="5">
    <source>
        <dbReference type="ARBA" id="ARBA00022695"/>
    </source>
</evidence>
<dbReference type="InterPro" id="IPR017945">
    <property type="entry name" value="DHBP_synth_RibB-like_a/b_dom"/>
</dbReference>
<evidence type="ECO:0000256" key="7">
    <source>
        <dbReference type="ARBA" id="ARBA00022840"/>
    </source>
</evidence>
<evidence type="ECO:0000313" key="12">
    <source>
        <dbReference type="Proteomes" id="UP000253083"/>
    </source>
</evidence>
<evidence type="ECO:0000256" key="4">
    <source>
        <dbReference type="ARBA" id="ARBA00022694"/>
    </source>
</evidence>
<dbReference type="GO" id="GO:0002949">
    <property type="term" value="P:tRNA threonylcarbamoyladenosine modification"/>
    <property type="evidence" value="ECO:0007669"/>
    <property type="project" value="UniProtKB-UniRule"/>
</dbReference>